<keyword evidence="6" id="KW-0472">Membrane</keyword>
<evidence type="ECO:0000313" key="12">
    <source>
        <dbReference type="EMBL" id="APD73532.1"/>
    </source>
</evidence>
<feature type="domain" description="Trypanosome variant surface glycoprotein B-type N-terminal" evidence="11">
    <location>
        <begin position="22"/>
        <end position="347"/>
    </location>
</feature>
<keyword evidence="8" id="KW-0449">Lipoprotein</keyword>
<evidence type="ECO:0000256" key="5">
    <source>
        <dbReference type="ARBA" id="ARBA00022729"/>
    </source>
</evidence>
<accession>A0A1J0R6Y7</accession>
<evidence type="ECO:0000256" key="1">
    <source>
        <dbReference type="ARBA" id="ARBA00002523"/>
    </source>
</evidence>
<dbReference type="GO" id="GO:0005886">
    <property type="term" value="C:plasma membrane"/>
    <property type="evidence" value="ECO:0007669"/>
    <property type="project" value="UniProtKB-SubCell"/>
</dbReference>
<comment type="subcellular location">
    <subcellularLocation>
        <location evidence="2">Cell membrane</location>
        <topology evidence="2">Lipid-anchor</topology>
        <topology evidence="2">GPI-anchor</topology>
    </subcellularLocation>
</comment>
<evidence type="ECO:0000256" key="4">
    <source>
        <dbReference type="ARBA" id="ARBA00022622"/>
    </source>
</evidence>
<organism evidence="12">
    <name type="scientific">Trypanosoma brucei</name>
    <dbReference type="NCBI Taxonomy" id="5691"/>
    <lineage>
        <taxon>Eukaryota</taxon>
        <taxon>Discoba</taxon>
        <taxon>Euglenozoa</taxon>
        <taxon>Kinetoplastea</taxon>
        <taxon>Metakinetoplastina</taxon>
        <taxon>Trypanosomatida</taxon>
        <taxon>Trypanosomatidae</taxon>
        <taxon>Trypanosoma</taxon>
    </lineage>
</organism>
<keyword evidence="3" id="KW-1003">Cell membrane</keyword>
<reference evidence="12" key="1">
    <citation type="submission" date="2016-08" db="EMBL/GenBank/DDBJ databases">
        <title>VSG repertoire of Trypanosoma brucei EATRO 1125.</title>
        <authorList>
            <person name="Cross G.A."/>
        </authorList>
    </citation>
    <scope>NUCLEOTIDE SEQUENCE</scope>
    <source>
        <strain evidence="12">EATRO 1125</strain>
    </source>
</reference>
<feature type="region of interest" description="Disordered" evidence="9">
    <location>
        <begin position="371"/>
        <end position="397"/>
    </location>
</feature>
<dbReference type="VEuPathDB" id="TriTrypDB:Tb427_000630300"/>
<evidence type="ECO:0000256" key="8">
    <source>
        <dbReference type="ARBA" id="ARBA00023288"/>
    </source>
</evidence>
<protein>
    <submittedName>
        <fullName evidence="12">Variant surface glycoprotein 1125.1305</fullName>
    </submittedName>
</protein>
<feature type="signal peptide" evidence="10">
    <location>
        <begin position="1"/>
        <end position="22"/>
    </location>
</feature>
<comment type="function">
    <text evidence="1">VSG forms a coat on the surface of the parasite. The trypanosome evades the immune response of the host by expressing a series of antigenically distinct VSGs from an estimated 1000 VSG genes.</text>
</comment>
<evidence type="ECO:0000256" key="6">
    <source>
        <dbReference type="ARBA" id="ARBA00023136"/>
    </source>
</evidence>
<keyword evidence="7" id="KW-0325">Glycoprotein</keyword>
<feature type="chain" id="PRO_5009615410" evidence="10">
    <location>
        <begin position="23"/>
        <end position="422"/>
    </location>
</feature>
<dbReference type="InterPro" id="IPR025932">
    <property type="entry name" value="Trypano_VSG_B_N_dom"/>
</dbReference>
<sequence length="422" mass="45452">MLKTAVALVFILVDYWQMKALAINEDAAEFNAFCRLWRLAESASKLKQTNYMVETQPLVDVVIAYNLSVAQDPFLNTDFDRKIEDESKEEANYKKYVGKWKILKKHITDKTNVADGTIILRAPQSAELDQAAIVVNASVYTALSFIETLQETPATTTIQNKLKEAQYGKGKTGSETDNAVTFGSGGSSSCGDQGDTPTTTAGRTMAQDILCLCTGNADTAMQACIGSAGTNVGFASASGAANNFKSLVQNCHQRADETPTADKISQAIDNWLQHLGRQEEDANVNRGIYGKSTTHRCSANAVQGCVNYKQKVTKGVISIPWLTALSGAAADLAAQAASRQTNEAKITKATHLVNLVEAQYRTALHPKPQLALTKGTAKASDTEKSHNEEECNAAKDDQKACKSLKGQGCVFTPKEAKAKSAH</sequence>
<dbReference type="VEuPathDB" id="TriTrypDB:Tb927.11.17720"/>
<evidence type="ECO:0000256" key="2">
    <source>
        <dbReference type="ARBA" id="ARBA00004609"/>
    </source>
</evidence>
<evidence type="ECO:0000259" key="11">
    <source>
        <dbReference type="Pfam" id="PF13206"/>
    </source>
</evidence>
<keyword evidence="4" id="KW-0336">GPI-anchor</keyword>
<dbReference type="AlphaFoldDB" id="A0A1J0R6Y7"/>
<dbReference type="Pfam" id="PF13206">
    <property type="entry name" value="VSG_B"/>
    <property type="match status" value="1"/>
</dbReference>
<evidence type="ECO:0000256" key="9">
    <source>
        <dbReference type="SAM" id="MobiDB-lite"/>
    </source>
</evidence>
<dbReference type="EMBL" id="KX699576">
    <property type="protein sequence ID" value="APD73532.1"/>
    <property type="molecule type" value="Genomic_DNA"/>
</dbReference>
<keyword evidence="5 10" id="KW-0732">Signal</keyword>
<evidence type="ECO:0000256" key="10">
    <source>
        <dbReference type="SAM" id="SignalP"/>
    </source>
</evidence>
<name>A0A1J0R6Y7_9TRYP</name>
<proteinExistence type="predicted"/>
<evidence type="ECO:0000256" key="3">
    <source>
        <dbReference type="ARBA" id="ARBA00022475"/>
    </source>
</evidence>
<feature type="compositionally biased region" description="Basic and acidic residues" evidence="9">
    <location>
        <begin position="380"/>
        <end position="397"/>
    </location>
</feature>
<evidence type="ECO:0000256" key="7">
    <source>
        <dbReference type="ARBA" id="ARBA00023180"/>
    </source>
</evidence>
<dbReference type="GO" id="GO:0098552">
    <property type="term" value="C:side of membrane"/>
    <property type="evidence" value="ECO:0007669"/>
    <property type="project" value="UniProtKB-KW"/>
</dbReference>